<dbReference type="AlphaFoldDB" id="A0AAE1G9P2"/>
<reference evidence="2" key="1">
    <citation type="submission" date="2023-10" db="EMBL/GenBank/DDBJ databases">
        <title>Genome assemblies of two species of porcelain crab, Petrolisthes cinctipes and Petrolisthes manimaculis (Anomura: Porcellanidae).</title>
        <authorList>
            <person name="Angst P."/>
        </authorList>
    </citation>
    <scope>NUCLEOTIDE SEQUENCE</scope>
    <source>
        <strain evidence="2">PB745_01</strain>
        <tissue evidence="2">Gill</tissue>
    </source>
</reference>
<organism evidence="2 3">
    <name type="scientific">Petrolisthes cinctipes</name>
    <name type="common">Flat porcelain crab</name>
    <dbReference type="NCBI Taxonomy" id="88211"/>
    <lineage>
        <taxon>Eukaryota</taxon>
        <taxon>Metazoa</taxon>
        <taxon>Ecdysozoa</taxon>
        <taxon>Arthropoda</taxon>
        <taxon>Crustacea</taxon>
        <taxon>Multicrustacea</taxon>
        <taxon>Malacostraca</taxon>
        <taxon>Eumalacostraca</taxon>
        <taxon>Eucarida</taxon>
        <taxon>Decapoda</taxon>
        <taxon>Pleocyemata</taxon>
        <taxon>Anomura</taxon>
        <taxon>Galatheoidea</taxon>
        <taxon>Porcellanidae</taxon>
        <taxon>Petrolisthes</taxon>
    </lineage>
</organism>
<sequence>MPLLLSNKRTTTRLHCHSTLAPPTTPHHAISRATLRHTSTARYDTHTLPTRPPRPSHRTTMHLLSCRSRITNTTTMLAPPKPSSLHHSDASIDTTLPGPPHHCAPSQHTHTPASLCYSKRL</sequence>
<keyword evidence="3" id="KW-1185">Reference proteome</keyword>
<name>A0AAE1G9P2_PETCI</name>
<gene>
    <name evidence="2" type="ORF">Pcinc_008103</name>
</gene>
<evidence type="ECO:0000313" key="3">
    <source>
        <dbReference type="Proteomes" id="UP001286313"/>
    </source>
</evidence>
<feature type="region of interest" description="Disordered" evidence="1">
    <location>
        <begin position="39"/>
        <end position="58"/>
    </location>
</feature>
<dbReference type="Proteomes" id="UP001286313">
    <property type="component" value="Unassembled WGS sequence"/>
</dbReference>
<proteinExistence type="predicted"/>
<feature type="region of interest" description="Disordered" evidence="1">
    <location>
        <begin position="75"/>
        <end position="121"/>
    </location>
</feature>
<protein>
    <submittedName>
        <fullName evidence="2">Uncharacterized protein</fullName>
    </submittedName>
</protein>
<evidence type="ECO:0000256" key="1">
    <source>
        <dbReference type="SAM" id="MobiDB-lite"/>
    </source>
</evidence>
<dbReference type="EMBL" id="JAWQEG010000606">
    <property type="protein sequence ID" value="KAK3887824.1"/>
    <property type="molecule type" value="Genomic_DNA"/>
</dbReference>
<comment type="caution">
    <text evidence="2">The sequence shown here is derived from an EMBL/GenBank/DDBJ whole genome shotgun (WGS) entry which is preliminary data.</text>
</comment>
<accession>A0AAE1G9P2</accession>
<evidence type="ECO:0000313" key="2">
    <source>
        <dbReference type="EMBL" id="KAK3887824.1"/>
    </source>
</evidence>